<feature type="region of interest" description="Disordered" evidence="10">
    <location>
        <begin position="251"/>
        <end position="320"/>
    </location>
</feature>
<feature type="compositionally biased region" description="Basic and acidic residues" evidence="10">
    <location>
        <begin position="256"/>
        <end position="275"/>
    </location>
</feature>
<keyword evidence="5" id="KW-0378">Hydrolase</keyword>
<dbReference type="InterPro" id="IPR018957">
    <property type="entry name" value="Znf_C3HC4_RING-type"/>
</dbReference>
<dbReference type="PROSITE" id="PS51194">
    <property type="entry name" value="HELICASE_CTER"/>
    <property type="match status" value="1"/>
</dbReference>
<feature type="compositionally biased region" description="Basic residues" evidence="10">
    <location>
        <begin position="276"/>
        <end position="288"/>
    </location>
</feature>
<feature type="compositionally biased region" description="Polar residues" evidence="10">
    <location>
        <begin position="113"/>
        <end position="122"/>
    </location>
</feature>
<dbReference type="Proteomes" id="UP000785200">
    <property type="component" value="Unassembled WGS sequence"/>
</dbReference>
<dbReference type="Pfam" id="PF00271">
    <property type="entry name" value="Helicase_C"/>
    <property type="match status" value="1"/>
</dbReference>
<evidence type="ECO:0000256" key="5">
    <source>
        <dbReference type="ARBA" id="ARBA00022801"/>
    </source>
</evidence>
<dbReference type="SUPFAM" id="SSF52540">
    <property type="entry name" value="P-loop containing nucleoside triphosphate hydrolases"/>
    <property type="match status" value="2"/>
</dbReference>
<evidence type="ECO:0000313" key="14">
    <source>
        <dbReference type="EMBL" id="KAG0646207.1"/>
    </source>
</evidence>
<reference evidence="14" key="1">
    <citation type="submission" date="2019-07" db="EMBL/GenBank/DDBJ databases">
        <title>Hyphodiscus hymeniophilus genome sequencing and assembly.</title>
        <authorList>
            <person name="Kramer G."/>
            <person name="Nodwell J."/>
        </authorList>
    </citation>
    <scope>NUCLEOTIDE SEQUENCE</scope>
    <source>
        <strain evidence="14">ATCC 34498</strain>
    </source>
</reference>
<gene>
    <name evidence="14" type="ORF">D0Z07_8412</name>
</gene>
<keyword evidence="4 9" id="KW-0863">Zinc-finger</keyword>
<comment type="caution">
    <text evidence="14">The sequence shown here is derived from an EMBL/GenBank/DDBJ whole genome shotgun (WGS) entry which is preliminary data.</text>
</comment>
<dbReference type="Gene3D" id="3.30.40.10">
    <property type="entry name" value="Zinc/RING finger domain, C3HC4 (zinc finger)"/>
    <property type="match status" value="1"/>
</dbReference>
<dbReference type="SMART" id="SM00184">
    <property type="entry name" value="RING"/>
    <property type="match status" value="1"/>
</dbReference>
<feature type="compositionally biased region" description="Basic residues" evidence="10">
    <location>
        <begin position="348"/>
        <end position="359"/>
    </location>
</feature>
<feature type="region of interest" description="Disordered" evidence="10">
    <location>
        <begin position="36"/>
        <end position="122"/>
    </location>
</feature>
<dbReference type="InterPro" id="IPR038718">
    <property type="entry name" value="SNF2-like_sf"/>
</dbReference>
<dbReference type="InterPro" id="IPR017907">
    <property type="entry name" value="Znf_RING_CS"/>
</dbReference>
<dbReference type="InterPro" id="IPR014001">
    <property type="entry name" value="Helicase_ATP-bd"/>
</dbReference>
<evidence type="ECO:0000256" key="2">
    <source>
        <dbReference type="ARBA" id="ARBA00022723"/>
    </source>
</evidence>
<dbReference type="GO" id="GO:0006281">
    <property type="term" value="P:DNA repair"/>
    <property type="evidence" value="ECO:0007669"/>
    <property type="project" value="TreeGrafter"/>
</dbReference>
<evidence type="ECO:0000256" key="3">
    <source>
        <dbReference type="ARBA" id="ARBA00022741"/>
    </source>
</evidence>
<accession>A0A9P6SL34</accession>
<keyword evidence="8" id="KW-0067">ATP-binding</keyword>
<evidence type="ECO:0000256" key="6">
    <source>
        <dbReference type="ARBA" id="ARBA00022806"/>
    </source>
</evidence>
<keyword evidence="3" id="KW-0547">Nucleotide-binding</keyword>
<dbReference type="InterPro" id="IPR000330">
    <property type="entry name" value="SNF2_N"/>
</dbReference>
<keyword evidence="6" id="KW-0347">Helicase</keyword>
<feature type="compositionally biased region" description="Acidic residues" evidence="10">
    <location>
        <begin position="295"/>
        <end position="311"/>
    </location>
</feature>
<evidence type="ECO:0000259" key="12">
    <source>
        <dbReference type="PROSITE" id="PS51192"/>
    </source>
</evidence>
<dbReference type="SMART" id="SM00487">
    <property type="entry name" value="DEXDc"/>
    <property type="match status" value="1"/>
</dbReference>
<evidence type="ECO:0000259" key="13">
    <source>
        <dbReference type="PROSITE" id="PS51194"/>
    </source>
</evidence>
<dbReference type="GO" id="GO:0008094">
    <property type="term" value="F:ATP-dependent activity, acting on DNA"/>
    <property type="evidence" value="ECO:0007669"/>
    <property type="project" value="TreeGrafter"/>
</dbReference>
<organism evidence="14 15">
    <name type="scientific">Hyphodiscus hymeniophilus</name>
    <dbReference type="NCBI Taxonomy" id="353542"/>
    <lineage>
        <taxon>Eukaryota</taxon>
        <taxon>Fungi</taxon>
        <taxon>Dikarya</taxon>
        <taxon>Ascomycota</taxon>
        <taxon>Pezizomycotina</taxon>
        <taxon>Leotiomycetes</taxon>
        <taxon>Helotiales</taxon>
        <taxon>Hyphodiscaceae</taxon>
        <taxon>Hyphodiscus</taxon>
    </lineage>
</organism>
<dbReference type="PROSITE" id="PS00518">
    <property type="entry name" value="ZF_RING_1"/>
    <property type="match status" value="1"/>
</dbReference>
<dbReference type="AlphaFoldDB" id="A0A9P6SL34"/>
<evidence type="ECO:0000259" key="11">
    <source>
        <dbReference type="PROSITE" id="PS50089"/>
    </source>
</evidence>
<dbReference type="PANTHER" id="PTHR45626">
    <property type="entry name" value="TRANSCRIPTION TERMINATION FACTOR 2-RELATED"/>
    <property type="match status" value="1"/>
</dbReference>
<feature type="region of interest" description="Disordered" evidence="10">
    <location>
        <begin position="1"/>
        <end position="20"/>
    </location>
</feature>
<feature type="domain" description="RING-type" evidence="11">
    <location>
        <begin position="946"/>
        <end position="993"/>
    </location>
</feature>
<feature type="region of interest" description="Disordered" evidence="10">
    <location>
        <begin position="894"/>
        <end position="914"/>
    </location>
</feature>
<dbReference type="Pfam" id="PF00097">
    <property type="entry name" value="zf-C3HC4"/>
    <property type="match status" value="1"/>
</dbReference>
<evidence type="ECO:0000256" key="10">
    <source>
        <dbReference type="SAM" id="MobiDB-lite"/>
    </source>
</evidence>
<dbReference type="InterPro" id="IPR049730">
    <property type="entry name" value="SNF2/RAD54-like_C"/>
</dbReference>
<feature type="compositionally biased region" description="Acidic residues" evidence="10">
    <location>
        <begin position="1007"/>
        <end position="1016"/>
    </location>
</feature>
<feature type="domain" description="Helicase ATP-binding" evidence="12">
    <location>
        <begin position="543"/>
        <end position="736"/>
    </location>
</feature>
<evidence type="ECO:0000256" key="1">
    <source>
        <dbReference type="ARBA" id="ARBA00007025"/>
    </source>
</evidence>
<dbReference type="InterPro" id="IPR013083">
    <property type="entry name" value="Znf_RING/FYVE/PHD"/>
</dbReference>
<dbReference type="CDD" id="cd18793">
    <property type="entry name" value="SF2_C_SNF"/>
    <property type="match status" value="1"/>
</dbReference>
<feature type="region of interest" description="Disordered" evidence="10">
    <location>
        <begin position="334"/>
        <end position="409"/>
    </location>
</feature>
<evidence type="ECO:0000313" key="15">
    <source>
        <dbReference type="Proteomes" id="UP000785200"/>
    </source>
</evidence>
<dbReference type="GO" id="GO:0016787">
    <property type="term" value="F:hydrolase activity"/>
    <property type="evidence" value="ECO:0007669"/>
    <property type="project" value="UniProtKB-KW"/>
</dbReference>
<keyword evidence="7" id="KW-0862">Zinc</keyword>
<feature type="compositionally biased region" description="Acidic residues" evidence="10">
    <location>
        <begin position="46"/>
        <end position="56"/>
    </location>
</feature>
<dbReference type="Gene3D" id="3.40.50.300">
    <property type="entry name" value="P-loop containing nucleotide triphosphate hydrolases"/>
    <property type="match status" value="1"/>
</dbReference>
<keyword evidence="2" id="KW-0479">Metal-binding</keyword>
<dbReference type="SMART" id="SM00490">
    <property type="entry name" value="HELICc"/>
    <property type="match status" value="1"/>
</dbReference>
<dbReference type="GO" id="GO:0005524">
    <property type="term" value="F:ATP binding"/>
    <property type="evidence" value="ECO:0007669"/>
    <property type="project" value="UniProtKB-KW"/>
</dbReference>
<feature type="compositionally biased region" description="Basic and acidic residues" evidence="10">
    <location>
        <begin position="87"/>
        <end position="96"/>
    </location>
</feature>
<feature type="compositionally biased region" description="Basic and acidic residues" evidence="10">
    <location>
        <begin position="360"/>
        <end position="381"/>
    </location>
</feature>
<dbReference type="InterPro" id="IPR027417">
    <property type="entry name" value="P-loop_NTPase"/>
</dbReference>
<proteinExistence type="inferred from homology"/>
<name>A0A9P6SL34_9HELO</name>
<dbReference type="Gene3D" id="3.40.50.10810">
    <property type="entry name" value="Tandem AAA-ATPase domain"/>
    <property type="match status" value="1"/>
</dbReference>
<dbReference type="PANTHER" id="PTHR45626:SF17">
    <property type="entry name" value="HELICASE-LIKE TRANSCRIPTION FACTOR"/>
    <property type="match status" value="1"/>
</dbReference>
<dbReference type="InterPro" id="IPR001841">
    <property type="entry name" value="Znf_RING"/>
</dbReference>
<dbReference type="EMBL" id="VNKQ01000016">
    <property type="protein sequence ID" value="KAG0646207.1"/>
    <property type="molecule type" value="Genomic_DNA"/>
</dbReference>
<evidence type="ECO:0000256" key="9">
    <source>
        <dbReference type="PROSITE-ProRule" id="PRU00175"/>
    </source>
</evidence>
<feature type="region of interest" description="Disordered" evidence="10">
    <location>
        <begin position="139"/>
        <end position="205"/>
    </location>
</feature>
<evidence type="ECO:0000256" key="8">
    <source>
        <dbReference type="ARBA" id="ARBA00022840"/>
    </source>
</evidence>
<dbReference type="PROSITE" id="PS50089">
    <property type="entry name" value="ZF_RING_2"/>
    <property type="match status" value="1"/>
</dbReference>
<feature type="compositionally biased region" description="Basic and acidic residues" evidence="10">
    <location>
        <begin position="188"/>
        <end position="198"/>
    </location>
</feature>
<dbReference type="CDD" id="cd18008">
    <property type="entry name" value="DEXDc_SHPRH-like"/>
    <property type="match status" value="1"/>
</dbReference>
<dbReference type="SUPFAM" id="SSF57850">
    <property type="entry name" value="RING/U-box"/>
    <property type="match status" value="1"/>
</dbReference>
<feature type="compositionally biased region" description="Basic and acidic residues" evidence="10">
    <location>
        <begin position="894"/>
        <end position="903"/>
    </location>
</feature>
<feature type="domain" description="Helicase C-terminal" evidence="13">
    <location>
        <begin position="1074"/>
        <end position="1235"/>
    </location>
</feature>
<sequence>MSQIEADQPHSENKASNSKSRLYIEIGLLAARKPAITEQKNTQVEIDSDDDFEEIEAGQASGAAQDRWKEKRPPIEPHTPQPLVTRIKTEPVHGHDSPNSSHIPANVPGGGQPTPTRLTSNGDMPSILAIQRALIEKTKAAAKEPPKTPRQSVEGGKSRHTTVPKKRGFDGNLVIEDPEEVEAAMRAGSHEDNEWMHDEPEDDSEAEMDIIRGKIQGLARKEKNGKINENEMFDLNSLRMEFRQQQRLKLAAKAAPSREREEETLFVPDERDNMLIRKRHEQRQRTRHVGGTPDMDWEGGAEEDGEEDGADNDSGNRVRGWSQNLDEFGIQMPEQELDDGGLEDSLKKTTKARKPRKKVAKDAREVFHRKDEKRREKERSKAQKAKLKGGRKAHKTAGKGNSVGGKKGNAARNVKAAANMGASFNKFTQADGLDEIGQMMIDDLFNNDPIIDRLQNPIFDVMPEPEMQGNHVKQTQLQRLLANIPQGSNIKEARSDKAKLQKASKCFGFAQVKAVDGKWLINGMKSTLYHHQLLGAQWMIERELGEEAPHGGLLADGMGLGKTVQTLACMVGNQPEASDCKREVKATLIVVPSSVIDQWMDEIRVHVDARIFPKIMRYKTSYKIPVEVLRDLDIVVTSYHDVMRQYPYPDAKDRERIAEIGYEKWWRKAQREMGDLFGVYWYRVILDEAHTIKNNQARTSLACQSLRSVFRWCLTGTPLLNRIEELFPYLRFLKANYSMDWKTFQRYFCDPDANECQTRIATLLSYTMMRRTMKTTILNRPIIILPKPHPEIRYLQFSSEERIIYRITENRFRALLNVYLANGTANKNYAVFLVQLLRLRQCTSHPFMLERTIKDSWTSSDLKELKRALKSIGKFNKPFYEQCEVWVTQTEQQREAARARGEDPDQQGVAKGEGMPFGASDFGHSFKMGKALKTLSQEDMYSRVTCALCSDIPSSPMVTDCNHIFCSECLSDYMNRQAALNGDDDVLTCPACEKIFSNFQPYKGLAEDDDRVESEDGTPGAQGSRSKKRKTDRYGGGGKGADALGFEPKIKDSTWVDMTDNDQFPLLPSAKMVALKALLLKGFHDAPTDKVVIYVQFRLLAKIIGRICQKEGWGFLYLTGDCSLEHRSRAIKKFRDDDYVQILIAGLKCGGLGLNFPWANRCISLDLWWNHAVEQQAFGRIFRIGQKKETHMTRLIVKNTVDVRLLSMQLHKLKACETAMRSGEEKLKPSLNLHELARLFGFLRTNAKGDILEIQADYVEGEGEGEGEGADGARAGAGA</sequence>
<dbReference type="GO" id="GO:0005634">
    <property type="term" value="C:nucleus"/>
    <property type="evidence" value="ECO:0007669"/>
    <property type="project" value="TreeGrafter"/>
</dbReference>
<feature type="compositionally biased region" description="Basic and acidic residues" evidence="10">
    <location>
        <begin position="66"/>
        <end position="75"/>
    </location>
</feature>
<dbReference type="PROSITE" id="PS51192">
    <property type="entry name" value="HELICASE_ATP_BIND_1"/>
    <property type="match status" value="1"/>
</dbReference>
<dbReference type="Pfam" id="PF00176">
    <property type="entry name" value="SNF2-rel_dom"/>
    <property type="match status" value="1"/>
</dbReference>
<dbReference type="GO" id="GO:0004386">
    <property type="term" value="F:helicase activity"/>
    <property type="evidence" value="ECO:0007669"/>
    <property type="project" value="UniProtKB-KW"/>
</dbReference>
<dbReference type="InterPro" id="IPR050628">
    <property type="entry name" value="SNF2_RAD54_helicase_TF"/>
</dbReference>
<feature type="compositionally biased region" description="Basic residues" evidence="10">
    <location>
        <begin position="382"/>
        <end position="397"/>
    </location>
</feature>
<feature type="region of interest" description="Disordered" evidence="10">
    <location>
        <begin position="1007"/>
        <end position="1040"/>
    </location>
</feature>
<dbReference type="OrthoDB" id="448448at2759"/>
<dbReference type="InterPro" id="IPR001650">
    <property type="entry name" value="Helicase_C-like"/>
</dbReference>
<evidence type="ECO:0000256" key="4">
    <source>
        <dbReference type="ARBA" id="ARBA00022771"/>
    </source>
</evidence>
<comment type="similarity">
    <text evidence="1">Belongs to the SNF2/RAD54 helicase family.</text>
</comment>
<protein>
    <submittedName>
        <fullName evidence="14">DNA repair rad5</fullName>
    </submittedName>
</protein>
<keyword evidence="15" id="KW-1185">Reference proteome</keyword>
<dbReference type="GO" id="GO:0008270">
    <property type="term" value="F:zinc ion binding"/>
    <property type="evidence" value="ECO:0007669"/>
    <property type="project" value="UniProtKB-KW"/>
</dbReference>
<evidence type="ECO:0000256" key="7">
    <source>
        <dbReference type="ARBA" id="ARBA00022833"/>
    </source>
</evidence>